<feature type="transmembrane region" description="Helical" evidence="8">
    <location>
        <begin position="333"/>
        <end position="352"/>
    </location>
</feature>
<dbReference type="AlphaFoldDB" id="A0A4Q0T345"/>
<keyword evidence="11" id="KW-1185">Reference proteome</keyword>
<evidence type="ECO:0000256" key="7">
    <source>
        <dbReference type="ARBA" id="ARBA00023136"/>
    </source>
</evidence>
<dbReference type="Proteomes" id="UP000289437">
    <property type="component" value="Unassembled WGS sequence"/>
</dbReference>
<dbReference type="Gene3D" id="1.20.1250.20">
    <property type="entry name" value="MFS general substrate transporter like domains"/>
    <property type="match status" value="1"/>
</dbReference>
<evidence type="ECO:0000256" key="3">
    <source>
        <dbReference type="ARBA" id="ARBA00022448"/>
    </source>
</evidence>
<accession>A0A4Q0T345</accession>
<dbReference type="SUPFAM" id="SSF103473">
    <property type="entry name" value="MFS general substrate transporter"/>
    <property type="match status" value="1"/>
</dbReference>
<proteinExistence type="inferred from homology"/>
<evidence type="ECO:0000313" key="10">
    <source>
        <dbReference type="EMBL" id="RXH57677.1"/>
    </source>
</evidence>
<keyword evidence="5 8" id="KW-0812">Transmembrane</keyword>
<dbReference type="GO" id="GO:0005886">
    <property type="term" value="C:plasma membrane"/>
    <property type="evidence" value="ECO:0007669"/>
    <property type="project" value="UniProtKB-SubCell"/>
</dbReference>
<feature type="transmembrane region" description="Helical" evidence="8">
    <location>
        <begin position="232"/>
        <end position="249"/>
    </location>
</feature>
<keyword evidence="7 8" id="KW-0472">Membrane</keyword>
<feature type="transmembrane region" description="Helical" evidence="8">
    <location>
        <begin position="12"/>
        <end position="38"/>
    </location>
</feature>
<evidence type="ECO:0000256" key="6">
    <source>
        <dbReference type="ARBA" id="ARBA00022989"/>
    </source>
</evidence>
<evidence type="ECO:0000259" key="9">
    <source>
        <dbReference type="PROSITE" id="PS50850"/>
    </source>
</evidence>
<dbReference type="InterPro" id="IPR020846">
    <property type="entry name" value="MFS_dom"/>
</dbReference>
<dbReference type="EMBL" id="RDSM01000001">
    <property type="protein sequence ID" value="RXH57677.1"/>
    <property type="molecule type" value="Genomic_DNA"/>
</dbReference>
<dbReference type="PANTHER" id="PTHR42718">
    <property type="entry name" value="MAJOR FACILITATOR SUPERFAMILY MULTIDRUG TRANSPORTER MFSC"/>
    <property type="match status" value="1"/>
</dbReference>
<organism evidence="10 11">
    <name type="scientific">Granulicella sibirica</name>
    <dbReference type="NCBI Taxonomy" id="2479048"/>
    <lineage>
        <taxon>Bacteria</taxon>
        <taxon>Pseudomonadati</taxon>
        <taxon>Acidobacteriota</taxon>
        <taxon>Terriglobia</taxon>
        <taxon>Terriglobales</taxon>
        <taxon>Acidobacteriaceae</taxon>
        <taxon>Granulicella</taxon>
    </lineage>
</organism>
<dbReference type="CDD" id="cd17321">
    <property type="entry name" value="MFS_MMR_MDR_like"/>
    <property type="match status" value="1"/>
</dbReference>
<dbReference type="InterPro" id="IPR004638">
    <property type="entry name" value="EmrB-like"/>
</dbReference>
<feature type="transmembrane region" description="Helical" evidence="8">
    <location>
        <begin position="202"/>
        <end position="220"/>
    </location>
</feature>
<feature type="transmembrane region" description="Helical" evidence="8">
    <location>
        <begin position="50"/>
        <end position="68"/>
    </location>
</feature>
<sequence>MPTKTAKQVHANVVLAICCMSLLLVGMDVTIVNVALPAIQHDLHARIADLQWVLDAYTLVVASLLMFSGSMSDRYGRRRVFQIGLTLFCAGSLACSLAHSIVQLILFRAMQGLGASMLNPVALSIIANVFPEPKDRARAVGVWGAVAGISLALGPVIGGALTQAIGWRAIFWINLPIGLTAILLAAKFVPESKAPRARRFDPVGQALVFICLTALTYGVIEGPHSGWTSPSILGLFTVAAISLAAFLSYEPRRTDPLIDLRFFRSIPFSSAAVLGVLAFSSFAGFLFLNALYLQQIRGFSAFHTGLDTLPLAVAMFISSPLSGRMVGSYGPRPSVMIAGVGFLLSTLILTGINPGTPIALLMLAYALFGIGLGMVNPAITNNAVAGMPLTQAGVAAAIASTSRQVGAALGVAIAGTVVAASRADDTDFSRATHPIWWLMTASGSVILIVGWVSTTPWARATTNKVAIRKPGRPSALNRLLSQNPAIELCVIIQMILDDPITLARPPLELFDIENPNEPARIVDQSFFL</sequence>
<comment type="subcellular location">
    <subcellularLocation>
        <location evidence="1">Cell membrane</location>
        <topology evidence="1">Multi-pass membrane protein</topology>
    </subcellularLocation>
</comment>
<dbReference type="InterPro" id="IPR036259">
    <property type="entry name" value="MFS_trans_sf"/>
</dbReference>
<evidence type="ECO:0000256" key="1">
    <source>
        <dbReference type="ARBA" id="ARBA00004651"/>
    </source>
</evidence>
<dbReference type="PROSITE" id="PS50850">
    <property type="entry name" value="MFS"/>
    <property type="match status" value="1"/>
</dbReference>
<feature type="transmembrane region" description="Helical" evidence="8">
    <location>
        <begin position="142"/>
        <end position="165"/>
    </location>
</feature>
<dbReference type="NCBIfam" id="TIGR00711">
    <property type="entry name" value="efflux_EmrB"/>
    <property type="match status" value="1"/>
</dbReference>
<keyword evidence="3" id="KW-0813">Transport</keyword>
<feature type="transmembrane region" description="Helical" evidence="8">
    <location>
        <begin position="299"/>
        <end position="321"/>
    </location>
</feature>
<evidence type="ECO:0000256" key="2">
    <source>
        <dbReference type="ARBA" id="ARBA00008537"/>
    </source>
</evidence>
<reference evidence="10 11" key="1">
    <citation type="submission" date="2018-11" db="EMBL/GenBank/DDBJ databases">
        <authorList>
            <person name="Mardanov A.V."/>
            <person name="Ravin N.V."/>
            <person name="Dedysh S.N."/>
        </authorList>
    </citation>
    <scope>NUCLEOTIDE SEQUENCE [LARGE SCALE GENOMIC DNA]</scope>
    <source>
        <strain evidence="10 11">AF10</strain>
    </source>
</reference>
<feature type="transmembrane region" description="Helical" evidence="8">
    <location>
        <begin position="171"/>
        <end position="190"/>
    </location>
</feature>
<comment type="similarity">
    <text evidence="2">Belongs to the major facilitator superfamily. EmrB family.</text>
</comment>
<feature type="transmembrane region" description="Helical" evidence="8">
    <location>
        <begin position="80"/>
        <end position="106"/>
    </location>
</feature>
<feature type="transmembrane region" description="Helical" evidence="8">
    <location>
        <begin position="358"/>
        <end position="379"/>
    </location>
</feature>
<feature type="domain" description="Major facilitator superfamily (MFS) profile" evidence="9">
    <location>
        <begin position="14"/>
        <end position="459"/>
    </location>
</feature>
<dbReference type="GO" id="GO:0022857">
    <property type="term" value="F:transmembrane transporter activity"/>
    <property type="evidence" value="ECO:0007669"/>
    <property type="project" value="InterPro"/>
</dbReference>
<reference evidence="11" key="2">
    <citation type="submission" date="2019-02" db="EMBL/GenBank/DDBJ databases">
        <title>Granulicella sibirica sp. nov., a psychrotolerant acidobacterium isolated from an organic soil layer in forested tundra, West Siberia.</title>
        <authorList>
            <person name="Oshkin I.Y."/>
            <person name="Kulichevskaya I.S."/>
            <person name="Rijpstra W.I.C."/>
            <person name="Sinninghe Damste J.S."/>
            <person name="Rakitin A.L."/>
            <person name="Ravin N.V."/>
            <person name="Dedysh S.N."/>
        </authorList>
    </citation>
    <scope>NUCLEOTIDE SEQUENCE [LARGE SCALE GENOMIC DNA]</scope>
    <source>
        <strain evidence="11">AF10</strain>
    </source>
</reference>
<feature type="transmembrane region" description="Helical" evidence="8">
    <location>
        <begin position="270"/>
        <end position="293"/>
    </location>
</feature>
<evidence type="ECO:0000313" key="11">
    <source>
        <dbReference type="Proteomes" id="UP000289437"/>
    </source>
</evidence>
<feature type="transmembrane region" description="Helical" evidence="8">
    <location>
        <begin position="435"/>
        <end position="454"/>
    </location>
</feature>
<comment type="caution">
    <text evidence="10">The sequence shown here is derived from an EMBL/GenBank/DDBJ whole genome shotgun (WGS) entry which is preliminary data.</text>
</comment>
<keyword evidence="6 8" id="KW-1133">Transmembrane helix</keyword>
<dbReference type="PRINTS" id="PR01036">
    <property type="entry name" value="TCRTETB"/>
</dbReference>
<evidence type="ECO:0000256" key="8">
    <source>
        <dbReference type="SAM" id="Phobius"/>
    </source>
</evidence>
<protein>
    <submittedName>
        <fullName evidence="10">Putative efflux membrane protein</fullName>
    </submittedName>
</protein>
<dbReference type="Gene3D" id="1.20.1720.10">
    <property type="entry name" value="Multidrug resistance protein D"/>
    <property type="match status" value="1"/>
</dbReference>
<keyword evidence="4" id="KW-1003">Cell membrane</keyword>
<evidence type="ECO:0000256" key="4">
    <source>
        <dbReference type="ARBA" id="ARBA00022475"/>
    </source>
</evidence>
<dbReference type="InterPro" id="IPR011701">
    <property type="entry name" value="MFS"/>
</dbReference>
<gene>
    <name evidence="10" type="ORF">GRAN_0987</name>
</gene>
<dbReference type="Pfam" id="PF07690">
    <property type="entry name" value="MFS_1"/>
    <property type="match status" value="1"/>
</dbReference>
<name>A0A4Q0T345_9BACT</name>
<evidence type="ECO:0000256" key="5">
    <source>
        <dbReference type="ARBA" id="ARBA00022692"/>
    </source>
</evidence>
<dbReference type="PANTHER" id="PTHR42718:SF9">
    <property type="entry name" value="MAJOR FACILITATOR SUPERFAMILY MULTIDRUG TRANSPORTER MFSC"/>
    <property type="match status" value="1"/>
</dbReference>